<organism evidence="1">
    <name type="scientific">Vibrio parahaemolyticus</name>
    <dbReference type="NCBI Taxonomy" id="670"/>
    <lineage>
        <taxon>Bacteria</taxon>
        <taxon>Pseudomonadati</taxon>
        <taxon>Pseudomonadota</taxon>
        <taxon>Gammaproteobacteria</taxon>
        <taxon>Vibrionales</taxon>
        <taxon>Vibrionaceae</taxon>
        <taxon>Vibrio</taxon>
    </lineage>
</organism>
<dbReference type="Gene3D" id="3.20.20.450">
    <property type="entry name" value="EAL domain"/>
    <property type="match status" value="1"/>
</dbReference>
<sequence length="248" mass="28972">MDNMKRNMPYLPSFKLTDFDIKTLVQPILCPRSQEIQYYETLSKISTFDKSNINNDVFFSIIDNTFIQTLALQQIRFSLEKYPHQLHSFNIKLSCLADEDFVRELLSFNGAKFALEISELDCYTESKEIRENLSVLQANNIEIWLDDYHRNNKLANMSLGNILWDRIKIDKSFLKHADQESIQALEYFLAPFCLHGLIFEGAEYIEHHKMLKTSHSLTQGYYYFRPSPINSLDSKPRVAESIKLSYAG</sequence>
<dbReference type="PANTHER" id="PTHR33121">
    <property type="entry name" value="CYCLIC DI-GMP PHOSPHODIESTERASE PDEF"/>
    <property type="match status" value="1"/>
</dbReference>
<name>A0A249VYT5_VIBPH</name>
<proteinExistence type="predicted"/>
<dbReference type="GO" id="GO:0071111">
    <property type="term" value="F:cyclic-guanylate-specific phosphodiesterase activity"/>
    <property type="evidence" value="ECO:0007669"/>
    <property type="project" value="InterPro"/>
</dbReference>
<dbReference type="InterPro" id="IPR050706">
    <property type="entry name" value="Cyclic-di-GMP_PDE-like"/>
</dbReference>
<dbReference type="AlphaFoldDB" id="A0A249VYT5"/>
<reference evidence="1" key="1">
    <citation type="submission" date="2017-09" db="EMBL/GenBank/DDBJ databases">
        <authorList>
            <person name="Ehlers B."/>
            <person name="Leendertz F.H."/>
        </authorList>
    </citation>
    <scope>NUCLEOTIDE SEQUENCE</scope>
    <source>
        <strain evidence="1">MAVP-26</strain>
    </source>
</reference>
<evidence type="ECO:0000313" key="1">
    <source>
        <dbReference type="EMBL" id="ASZ49680.1"/>
    </source>
</evidence>
<dbReference type="InterPro" id="IPR001633">
    <property type="entry name" value="EAL_dom"/>
</dbReference>
<dbReference type="EMBL" id="CP023247">
    <property type="protein sequence ID" value="ASZ49680.1"/>
    <property type="molecule type" value="Genomic_DNA"/>
</dbReference>
<dbReference type="SMART" id="SM00052">
    <property type="entry name" value="EAL"/>
    <property type="match status" value="1"/>
</dbReference>
<protein>
    <submittedName>
        <fullName evidence="1">Diguanylate phosphodiesterase</fullName>
    </submittedName>
</protein>
<dbReference type="PANTHER" id="PTHR33121:SF70">
    <property type="entry name" value="SIGNALING PROTEIN YKOW"/>
    <property type="match status" value="1"/>
</dbReference>
<dbReference type="PROSITE" id="PS50883">
    <property type="entry name" value="EAL"/>
    <property type="match status" value="1"/>
</dbReference>
<dbReference type="InterPro" id="IPR035919">
    <property type="entry name" value="EAL_sf"/>
</dbReference>
<accession>A0A249VYT5</accession>
<gene>
    <name evidence="1" type="ORF">YA91_03440</name>
</gene>
<dbReference type="Pfam" id="PF00563">
    <property type="entry name" value="EAL"/>
    <property type="match status" value="1"/>
</dbReference>
<dbReference type="SUPFAM" id="SSF141868">
    <property type="entry name" value="EAL domain-like"/>
    <property type="match status" value="1"/>
</dbReference>